<proteinExistence type="predicted"/>
<feature type="compositionally biased region" description="Basic and acidic residues" evidence="1">
    <location>
        <begin position="78"/>
        <end position="89"/>
    </location>
</feature>
<feature type="region of interest" description="Disordered" evidence="1">
    <location>
        <begin position="326"/>
        <end position="357"/>
    </location>
</feature>
<reference evidence="3 4" key="1">
    <citation type="submission" date="2014-06" db="EMBL/GenBank/DDBJ databases">
        <authorList>
            <person name="Swart Estienne"/>
        </authorList>
    </citation>
    <scope>NUCLEOTIDE SEQUENCE [LARGE SCALE GENOMIC DNA]</scope>
    <source>
        <strain evidence="3 4">130c</strain>
    </source>
</reference>
<dbReference type="PANTHER" id="PTHR47163">
    <property type="entry name" value="DDE_TNP_IS1595 DOMAIN-CONTAINING PROTEIN"/>
    <property type="match status" value="1"/>
</dbReference>
<dbReference type="PANTHER" id="PTHR47163:SF2">
    <property type="entry name" value="SI:DKEY-17M8.2"/>
    <property type="match status" value="1"/>
</dbReference>
<accession>A0A078ATD1</accession>
<dbReference type="SMART" id="SM01126">
    <property type="entry name" value="DDE_Tnp_IS1595"/>
    <property type="match status" value="1"/>
</dbReference>
<dbReference type="EMBL" id="CCKQ01012804">
    <property type="protein sequence ID" value="CDW84442.1"/>
    <property type="molecule type" value="Genomic_DNA"/>
</dbReference>
<dbReference type="InterPro" id="IPR053164">
    <property type="entry name" value="IS1016-like_transposase"/>
</dbReference>
<feature type="region of interest" description="Disordered" evidence="1">
    <location>
        <begin position="1"/>
        <end position="103"/>
    </location>
</feature>
<dbReference type="AlphaFoldDB" id="A0A078ATD1"/>
<organism evidence="3 4">
    <name type="scientific">Stylonychia lemnae</name>
    <name type="common">Ciliate</name>
    <dbReference type="NCBI Taxonomy" id="5949"/>
    <lineage>
        <taxon>Eukaryota</taxon>
        <taxon>Sar</taxon>
        <taxon>Alveolata</taxon>
        <taxon>Ciliophora</taxon>
        <taxon>Intramacronucleata</taxon>
        <taxon>Spirotrichea</taxon>
        <taxon>Stichotrichia</taxon>
        <taxon>Sporadotrichida</taxon>
        <taxon>Oxytrichidae</taxon>
        <taxon>Stylonychinae</taxon>
        <taxon>Stylonychia</taxon>
    </lineage>
</organism>
<sequence>MSSSINNSNQQQTSNNSLQAKSVFKVLSKEEEEQRKNNSIQRAKNQLKHKKKFKRRDLKSDQNSELNVGRGGRNQMHNPEHNEDNEYNGKELNMNSDDDDQDQERMLEQMEIAKISQNYHGSRKNREKHKKKFENDDDADSDCEMRELMKDENCNPMAVEEFQMNGVRGIAYAAYQNEEITDFYKWNDMEGLNKKHPEDLELLEEISKSRAEPVMINEYDYECIKSDEEEDDELAFMGRFKAENLLYNVKKEIKIDYQESEDLAHFQTKSNYDQIQKLKNEKSMNQTLKPSLPVLNLGFNEHSTATQKSNQGNQQVINLNASVISNNSSSVSTDCSSSRSSLKKELPPKQTPNLQKQPNLLTNEISLNSSSNLTEISKQAGCAIQKISLPSDLMINKLTAQGQTLPVENYEEWKNDVRKNYASNFMSSGATIRINEDHVEKQREKGVFNNQLEADEPIDDNEQKSLFFQKSMAEFQDEMGSHSSATKEFTSLKHFKLKQQRHQPIKRDAVEACFERDLEVFRITKNFRRCLRWMIQKGMLPESRRCPCCDHQMRIINCHSKVKDGVLFKCSRLECRDVRISIREGTIFDQNHMTLMEILRCKRIQCTLDIQRPQGIQLALAAVYLGHFGRAVEIDESKFTHHTKGGVKSKVWVLGFYERGTKDVRAFVMKDRNDVSCIQLIRDNVEEGGEVYTDFWRGYNNCKDFYTHRVVNKAKYGYGTSEYQTTSRVESLWHILKRNIHTYSTIRASTLQRFLDEACWRIKFRTFTERNEFLLQLLNVTR</sequence>
<evidence type="ECO:0000256" key="1">
    <source>
        <dbReference type="SAM" id="MobiDB-lite"/>
    </source>
</evidence>
<dbReference type="Proteomes" id="UP000039865">
    <property type="component" value="Unassembled WGS sequence"/>
</dbReference>
<dbReference type="OrthoDB" id="10067637at2759"/>
<evidence type="ECO:0000313" key="3">
    <source>
        <dbReference type="EMBL" id="CDW84442.1"/>
    </source>
</evidence>
<dbReference type="InParanoid" id="A0A078ATD1"/>
<gene>
    <name evidence="3" type="primary">Contig3953.g4226</name>
    <name evidence="3" type="ORF">STYLEM_13505</name>
</gene>
<feature type="compositionally biased region" description="Low complexity" evidence="1">
    <location>
        <begin position="1"/>
        <end position="19"/>
    </location>
</feature>
<keyword evidence="4" id="KW-1185">Reference proteome</keyword>
<evidence type="ECO:0000313" key="4">
    <source>
        <dbReference type="Proteomes" id="UP000039865"/>
    </source>
</evidence>
<feature type="compositionally biased region" description="Basic and acidic residues" evidence="1">
    <location>
        <begin position="27"/>
        <end position="36"/>
    </location>
</feature>
<feature type="compositionally biased region" description="Basic residues" evidence="1">
    <location>
        <begin position="121"/>
        <end position="132"/>
    </location>
</feature>
<feature type="compositionally biased region" description="Basic residues" evidence="1">
    <location>
        <begin position="45"/>
        <end position="57"/>
    </location>
</feature>
<feature type="domain" description="ISXO2-like transposase" evidence="2">
    <location>
        <begin position="624"/>
        <end position="763"/>
    </location>
</feature>
<evidence type="ECO:0000259" key="2">
    <source>
        <dbReference type="SMART" id="SM01126"/>
    </source>
</evidence>
<feature type="region of interest" description="Disordered" evidence="1">
    <location>
        <begin position="119"/>
        <end position="139"/>
    </location>
</feature>
<dbReference type="InterPro" id="IPR024445">
    <property type="entry name" value="Tnp_ISXO2-like"/>
</dbReference>
<feature type="compositionally biased region" description="Low complexity" evidence="1">
    <location>
        <begin position="326"/>
        <end position="340"/>
    </location>
</feature>
<name>A0A078ATD1_STYLE</name>
<protein>
    <recommendedName>
        <fullName evidence="2">ISXO2-like transposase domain-containing protein</fullName>
    </recommendedName>
</protein>
<dbReference type="Pfam" id="PF12762">
    <property type="entry name" value="DDE_Tnp_IS1595"/>
    <property type="match status" value="1"/>
</dbReference>